<feature type="compositionally biased region" description="Basic residues" evidence="5">
    <location>
        <begin position="1360"/>
        <end position="1374"/>
    </location>
</feature>
<feature type="region of interest" description="Disordered" evidence="5">
    <location>
        <begin position="510"/>
        <end position="530"/>
    </location>
</feature>
<name>A0AAD9LRK3_9STRA</name>
<evidence type="ECO:0000256" key="3">
    <source>
        <dbReference type="ARBA" id="ARBA00022833"/>
    </source>
</evidence>
<feature type="compositionally biased region" description="Polar residues" evidence="5">
    <location>
        <begin position="1004"/>
        <end position="1013"/>
    </location>
</feature>
<feature type="region of interest" description="Disordered" evidence="5">
    <location>
        <begin position="1360"/>
        <end position="1422"/>
    </location>
</feature>
<evidence type="ECO:0000256" key="5">
    <source>
        <dbReference type="SAM" id="MobiDB-lite"/>
    </source>
</evidence>
<feature type="compositionally biased region" description="Basic residues" evidence="5">
    <location>
        <begin position="511"/>
        <end position="522"/>
    </location>
</feature>
<feature type="region of interest" description="Disordered" evidence="5">
    <location>
        <begin position="1"/>
        <end position="115"/>
    </location>
</feature>
<dbReference type="CDD" id="cd00065">
    <property type="entry name" value="FYVE_like_SF"/>
    <property type="match status" value="1"/>
</dbReference>
<feature type="compositionally biased region" description="Basic and acidic residues" evidence="5">
    <location>
        <begin position="1467"/>
        <end position="1476"/>
    </location>
</feature>
<dbReference type="EMBL" id="JASMQC010000002">
    <property type="protein sequence ID" value="KAK1947135.1"/>
    <property type="molecule type" value="Genomic_DNA"/>
</dbReference>
<dbReference type="Proteomes" id="UP001259832">
    <property type="component" value="Unassembled WGS sequence"/>
</dbReference>
<feature type="compositionally biased region" description="Polar residues" evidence="5">
    <location>
        <begin position="85"/>
        <end position="97"/>
    </location>
</feature>
<evidence type="ECO:0000313" key="7">
    <source>
        <dbReference type="EMBL" id="KAK1947135.1"/>
    </source>
</evidence>
<dbReference type="SUPFAM" id="SSF57903">
    <property type="entry name" value="FYVE/PHD zinc finger"/>
    <property type="match status" value="1"/>
</dbReference>
<feature type="compositionally biased region" description="Basic residues" evidence="5">
    <location>
        <begin position="1118"/>
        <end position="1136"/>
    </location>
</feature>
<feature type="compositionally biased region" description="Low complexity" evidence="5">
    <location>
        <begin position="62"/>
        <end position="84"/>
    </location>
</feature>
<evidence type="ECO:0000256" key="2">
    <source>
        <dbReference type="ARBA" id="ARBA00022771"/>
    </source>
</evidence>
<dbReference type="Gene3D" id="3.30.40.10">
    <property type="entry name" value="Zinc/RING finger domain, C3HC4 (zinc finger)"/>
    <property type="match status" value="1"/>
</dbReference>
<feature type="compositionally biased region" description="Gly residues" evidence="5">
    <location>
        <begin position="646"/>
        <end position="656"/>
    </location>
</feature>
<protein>
    <submittedName>
        <fullName evidence="7">Inactive serine/threonine-protein kinase slob1</fullName>
    </submittedName>
</protein>
<keyword evidence="1" id="KW-0479">Metal-binding</keyword>
<dbReference type="GO" id="GO:0008270">
    <property type="term" value="F:zinc ion binding"/>
    <property type="evidence" value="ECO:0007669"/>
    <property type="project" value="UniProtKB-KW"/>
</dbReference>
<reference evidence="7" key="1">
    <citation type="submission" date="2023-08" db="EMBL/GenBank/DDBJ databases">
        <title>Reference Genome Resource for the Citrus Pathogen Phytophthora citrophthora.</title>
        <authorList>
            <person name="Moller H."/>
            <person name="Coetzee B."/>
            <person name="Rose L.J."/>
            <person name="Van Niekerk J.M."/>
        </authorList>
    </citation>
    <scope>NUCLEOTIDE SEQUENCE</scope>
    <source>
        <strain evidence="7">STE-U-9442</strain>
    </source>
</reference>
<feature type="compositionally biased region" description="Basic and acidic residues" evidence="5">
    <location>
        <begin position="771"/>
        <end position="781"/>
    </location>
</feature>
<keyword evidence="7" id="KW-0418">Kinase</keyword>
<keyword evidence="2 4" id="KW-0863">Zinc-finger</keyword>
<feature type="compositionally biased region" description="Basic and acidic residues" evidence="5">
    <location>
        <begin position="1079"/>
        <end position="1094"/>
    </location>
</feature>
<feature type="compositionally biased region" description="Polar residues" evidence="5">
    <location>
        <begin position="1150"/>
        <end position="1171"/>
    </location>
</feature>
<feature type="compositionally biased region" description="Basic and acidic residues" evidence="5">
    <location>
        <begin position="1388"/>
        <end position="1413"/>
    </location>
</feature>
<feature type="compositionally biased region" description="Basic residues" evidence="5">
    <location>
        <begin position="1185"/>
        <end position="1198"/>
    </location>
</feature>
<feature type="compositionally biased region" description="Basic and acidic residues" evidence="5">
    <location>
        <begin position="1199"/>
        <end position="1209"/>
    </location>
</feature>
<dbReference type="PANTHER" id="PTHR39490:SF8">
    <property type="entry name" value="ZINC FINGER FYVE DOMAIN-CONTAINING PROTEIN 21"/>
    <property type="match status" value="1"/>
</dbReference>
<keyword evidence="3" id="KW-0862">Zinc</keyword>
<dbReference type="PROSITE" id="PS50178">
    <property type="entry name" value="ZF_FYVE"/>
    <property type="match status" value="1"/>
</dbReference>
<comment type="caution">
    <text evidence="7">The sequence shown here is derived from an EMBL/GenBank/DDBJ whole genome shotgun (WGS) entry which is preliminary data.</text>
</comment>
<feature type="region of interest" description="Disordered" evidence="5">
    <location>
        <begin position="1562"/>
        <end position="1772"/>
    </location>
</feature>
<feature type="compositionally biased region" description="Polar residues" evidence="5">
    <location>
        <begin position="216"/>
        <end position="225"/>
    </location>
</feature>
<dbReference type="GO" id="GO:0016301">
    <property type="term" value="F:kinase activity"/>
    <property type="evidence" value="ECO:0007669"/>
    <property type="project" value="UniProtKB-KW"/>
</dbReference>
<feature type="compositionally biased region" description="Basic and acidic residues" evidence="5">
    <location>
        <begin position="283"/>
        <end position="294"/>
    </location>
</feature>
<evidence type="ECO:0000259" key="6">
    <source>
        <dbReference type="PROSITE" id="PS50178"/>
    </source>
</evidence>
<feature type="compositionally biased region" description="Basic and acidic residues" evidence="5">
    <location>
        <begin position="1"/>
        <end position="25"/>
    </location>
</feature>
<dbReference type="InterPro" id="IPR000306">
    <property type="entry name" value="Znf_FYVE"/>
</dbReference>
<feature type="compositionally biased region" description="Basic and acidic residues" evidence="5">
    <location>
        <begin position="240"/>
        <end position="270"/>
    </location>
</feature>
<feature type="region of interest" description="Disordered" evidence="5">
    <location>
        <begin position="610"/>
        <end position="660"/>
    </location>
</feature>
<dbReference type="Pfam" id="PF01363">
    <property type="entry name" value="FYVE"/>
    <property type="match status" value="1"/>
</dbReference>
<evidence type="ECO:0000256" key="1">
    <source>
        <dbReference type="ARBA" id="ARBA00022723"/>
    </source>
</evidence>
<feature type="compositionally biased region" description="Basic residues" evidence="5">
    <location>
        <begin position="100"/>
        <end position="111"/>
    </location>
</feature>
<feature type="region of interest" description="Disordered" evidence="5">
    <location>
        <begin position="666"/>
        <end position="685"/>
    </location>
</feature>
<feature type="region of interest" description="Disordered" evidence="5">
    <location>
        <begin position="199"/>
        <end position="335"/>
    </location>
</feature>
<accession>A0AAD9LRK3</accession>
<feature type="region of interest" description="Disordered" evidence="5">
    <location>
        <begin position="1467"/>
        <end position="1538"/>
    </location>
</feature>
<dbReference type="InterPro" id="IPR011011">
    <property type="entry name" value="Znf_FYVE_PHD"/>
</dbReference>
<proteinExistence type="predicted"/>
<keyword evidence="8" id="KW-1185">Reference proteome</keyword>
<dbReference type="InterPro" id="IPR013083">
    <property type="entry name" value="Znf_RING/FYVE/PHD"/>
</dbReference>
<dbReference type="InterPro" id="IPR052113">
    <property type="entry name" value="FYVE-type_Zinc_Finger"/>
</dbReference>
<evidence type="ECO:0000256" key="4">
    <source>
        <dbReference type="PROSITE-ProRule" id="PRU00091"/>
    </source>
</evidence>
<feature type="region of interest" description="Disordered" evidence="5">
    <location>
        <begin position="1069"/>
        <end position="1230"/>
    </location>
</feature>
<dbReference type="InterPro" id="IPR017455">
    <property type="entry name" value="Znf_FYVE-rel"/>
</dbReference>
<dbReference type="PANTHER" id="PTHR39490">
    <property type="entry name" value="ARRESTIN DOMAIN-CONTAINING PROTEIN D"/>
    <property type="match status" value="1"/>
</dbReference>
<feature type="region of interest" description="Disordered" evidence="5">
    <location>
        <begin position="759"/>
        <end position="833"/>
    </location>
</feature>
<gene>
    <name evidence="7" type="ORF">P3T76_001145</name>
</gene>
<evidence type="ECO:0000313" key="8">
    <source>
        <dbReference type="Proteomes" id="UP001259832"/>
    </source>
</evidence>
<dbReference type="SMART" id="SM00064">
    <property type="entry name" value="FYVE"/>
    <property type="match status" value="1"/>
</dbReference>
<feature type="compositionally biased region" description="Basic residues" evidence="5">
    <location>
        <begin position="1718"/>
        <end position="1730"/>
    </location>
</feature>
<keyword evidence="7" id="KW-0808">Transferase</keyword>
<feature type="region of interest" description="Disordered" evidence="5">
    <location>
        <begin position="1004"/>
        <end position="1037"/>
    </location>
</feature>
<organism evidence="7 8">
    <name type="scientific">Phytophthora citrophthora</name>
    <dbReference type="NCBI Taxonomy" id="4793"/>
    <lineage>
        <taxon>Eukaryota</taxon>
        <taxon>Sar</taxon>
        <taxon>Stramenopiles</taxon>
        <taxon>Oomycota</taxon>
        <taxon>Peronosporomycetes</taxon>
        <taxon>Peronosporales</taxon>
        <taxon>Peronosporaceae</taxon>
        <taxon>Phytophthora</taxon>
    </lineage>
</organism>
<feature type="domain" description="FYVE-type" evidence="6">
    <location>
        <begin position="124"/>
        <end position="181"/>
    </location>
</feature>
<sequence>MLKEHNPSNSDSRRHERSVFRRGDDGEFDDLYGDPPPPSPLTVKQTKRTNETPAAQPLTPGSRVSARSPAASSSVISRSYARDSLASTTTDLAVSGTQDKRRKRRGKPRRKGSQELFDVQWQSDGNVAKCGLCRSDFSLVRRKHHCRHCGRVMCSDCSSFLYFEFSQRKHRVCVSCNNQLLAEQEAYDEEMLATGEQKTMDPFENSSDDGHPSLTPAPSSSNDLQIHNRRSTLISAFGSKHGDDDEKARKKQEKKERNELKKRERLEKKGIATQVKTPVAIPSRERASSGKDKPATSLFDGADDDWFTDTPGQRRRSRDSDSEYSGSKGPGWRDQVKRNYTISAVSEQTSVLVPMASSTLTGGITGKGYISDQFRYDDVGGPGLGHDDDITVEMPRPKQESTTATYADHSTKPSRLTGHGYFSEQFKYDVGGPGLGHNDDRSIAMPRPKQQPAIVPYSYDSVETSERRSGHDYSEDSISPDQEFQPRLTFKDNLKEIFSGTNRHESIAKTRERKMKANKPRARGNDNMTLDELNPSYSSEDEPRVIAPHPATQRALYGNDADKLVVDDSPGFFDATNAEQEAQRKVEEEQQRQLESDMAWVNSSAVPPTVPAHRFSSEQESYSIVDHPSRTSNSPVESRGGSADEGAGGNTKGGFTGALKRFFGMGSKGGGKRASKPPKTPSTAVVTAPEKDIVDKAASGMPNSTVMCEPTSTVSDGLERHTVVDYYGVSHVDQVPQASFPNTIAVTKTDVENVVHSEHVGKSLGSQEVQQKPERQRRGTFDDLFESPKANVTGNTDRYDTTGGWPDRLGERTNGSEAPLGATVGVSRFDQRRSVDEADGLSFGDEQRPVQHSTQGANDPIEAWRRSAAMSLLNDSKDAAHSEPSFTWSNVRSTPGFGTASYAVPTSLQSPAYTGDDGSSFQNDTPATQQAPLGNIMDDLKRVGTAKKGQGQESVDDFFAEFEEPNDYVFDPATGGYVAARAPRYVNLPRDITQQEPIQNVVPHNTSVQSGTRDYSAASRPMASSTDHTVALEKRHGEDVGDEVADIIVDKISSLESELAALKQLIRNRKGDGGNSKLRVHDNTAKPSVRKESIFDNDSSEEDNTKTGDLYSSPARVLSKKKSKRRPSSKKNHANKRRDSFADLFEDSSNETSTLGGTTSYEALFQTGKTNGKNDESDDELPPKPAKKRSKSRRRSRRKIDDHVSAKEDSDSDSDFLSLKGRRGKKSAQGVLVKTNPVDVVPVIKPVEVQSEEDPIDALFDGSDGNDVTKLYGEDSYHEEETDSTVKSRSPSILEATDAVLAQVPTTLRTSDDEMKTISSAAATTEADGFVGSVNSGFTNPQDLVEADEDEEFSINWSKMRKTKSRRHKPHRGSSKIVSDDLASADLRVLESRPLDASPEDKGEVDEERKDAESLAPSSYLTDAASNWMSVSTLEEKDVNLSLTGTLDLSDLLQTVDEIKDSDVIIKPMDPGEDKQNSASKPVSLDGHTSIEVPAPNPNLQDVILAEESDGYKKKHRLSKRTANEKGLASPKLKADQQNATFDIFDKSGDVDFLSVSSQLDTEMYDHEGGGSDSGAGDKNSTPGDEETFSFEVKTPKKQQYGPEVRASSQEEALPPSPASSMDENLELHRYTATYAPSSVDGSLDGLEDITVGDEQPALGKAESEAFDTDWQQMQAKEKERKKKLQMKQRQAQRDKLLRKQGVSAKSLSNSDVPHGSTRSKSKNGKKKKKEKDASASTSSREKKSSSRKYRHRDKEGGDIAASSEPRSLTEL</sequence>